<gene>
    <name evidence="1" type="ORF">RRG08_066146</name>
</gene>
<sequence>MSPAIGQPLESYLRPVCAPPGTLSGGGTDSPQHWYTHLLLVSSPDTHQLTGEASCPIVKIRELANACGVAFLKALGMVGVESARNPVVGIHSLSRTFTTDMHDWSFVTIATVGFVKTSVRIRTSSIPSVECSNFVKFIATTSRGALARRCPGG</sequence>
<dbReference type="Proteomes" id="UP001283361">
    <property type="component" value="Unassembled WGS sequence"/>
</dbReference>
<accession>A0AAE1BA34</accession>
<reference evidence="1" key="1">
    <citation type="journal article" date="2023" name="G3 (Bethesda)">
        <title>A reference genome for the long-term kleptoplast-retaining sea slug Elysia crispata morphotype clarki.</title>
        <authorList>
            <person name="Eastman K.E."/>
            <person name="Pendleton A.L."/>
            <person name="Shaikh M.A."/>
            <person name="Suttiyut T."/>
            <person name="Ogas R."/>
            <person name="Tomko P."/>
            <person name="Gavelis G."/>
            <person name="Widhalm J.R."/>
            <person name="Wisecaver J.H."/>
        </authorList>
    </citation>
    <scope>NUCLEOTIDE SEQUENCE</scope>
    <source>
        <strain evidence="1">ECLA1</strain>
    </source>
</reference>
<name>A0AAE1BA34_9GAST</name>
<dbReference type="EMBL" id="JAWDGP010000252">
    <property type="protein sequence ID" value="KAK3802308.1"/>
    <property type="molecule type" value="Genomic_DNA"/>
</dbReference>
<dbReference type="AlphaFoldDB" id="A0AAE1BA34"/>
<protein>
    <submittedName>
        <fullName evidence="1">Uncharacterized protein</fullName>
    </submittedName>
</protein>
<proteinExistence type="predicted"/>
<comment type="caution">
    <text evidence="1">The sequence shown here is derived from an EMBL/GenBank/DDBJ whole genome shotgun (WGS) entry which is preliminary data.</text>
</comment>
<evidence type="ECO:0000313" key="1">
    <source>
        <dbReference type="EMBL" id="KAK3802308.1"/>
    </source>
</evidence>
<keyword evidence="2" id="KW-1185">Reference proteome</keyword>
<evidence type="ECO:0000313" key="2">
    <source>
        <dbReference type="Proteomes" id="UP001283361"/>
    </source>
</evidence>
<organism evidence="1 2">
    <name type="scientific">Elysia crispata</name>
    <name type="common">lettuce slug</name>
    <dbReference type="NCBI Taxonomy" id="231223"/>
    <lineage>
        <taxon>Eukaryota</taxon>
        <taxon>Metazoa</taxon>
        <taxon>Spiralia</taxon>
        <taxon>Lophotrochozoa</taxon>
        <taxon>Mollusca</taxon>
        <taxon>Gastropoda</taxon>
        <taxon>Heterobranchia</taxon>
        <taxon>Euthyneura</taxon>
        <taxon>Panpulmonata</taxon>
        <taxon>Sacoglossa</taxon>
        <taxon>Placobranchoidea</taxon>
        <taxon>Plakobranchidae</taxon>
        <taxon>Elysia</taxon>
    </lineage>
</organism>